<dbReference type="SMART" id="SM00735">
    <property type="entry name" value="ZM"/>
    <property type="match status" value="1"/>
</dbReference>
<dbReference type="Gene3D" id="2.10.110.10">
    <property type="entry name" value="Cysteine Rich Protein"/>
    <property type="match status" value="1"/>
</dbReference>
<feature type="region of interest" description="Disordered" evidence="7">
    <location>
        <begin position="341"/>
        <end position="375"/>
    </location>
</feature>
<evidence type="ECO:0000313" key="10">
    <source>
        <dbReference type="EMBL" id="KAF6019022.1"/>
    </source>
</evidence>
<dbReference type="Pfam" id="PF00595">
    <property type="entry name" value="PDZ"/>
    <property type="match status" value="1"/>
</dbReference>
<evidence type="ECO:0000259" key="9">
    <source>
        <dbReference type="PROSITE" id="PS50106"/>
    </source>
</evidence>
<evidence type="ECO:0000256" key="3">
    <source>
        <dbReference type="ARBA" id="ARBA00022723"/>
    </source>
</evidence>
<accession>A0A7J7IYN2</accession>
<keyword evidence="5 6" id="KW-0440">LIM domain</keyword>
<feature type="domain" description="PDZ" evidence="9">
    <location>
        <begin position="10"/>
        <end position="93"/>
    </location>
</feature>
<keyword evidence="2" id="KW-0963">Cytoplasm</keyword>
<dbReference type="EMBL" id="VXIV02003258">
    <property type="protein sequence ID" value="KAF6019022.1"/>
    <property type="molecule type" value="Genomic_DNA"/>
</dbReference>
<evidence type="ECO:0000256" key="1">
    <source>
        <dbReference type="ARBA" id="ARBA00004496"/>
    </source>
</evidence>
<dbReference type="GO" id="GO:0051371">
    <property type="term" value="F:muscle alpha-actinin binding"/>
    <property type="evidence" value="ECO:0007669"/>
    <property type="project" value="TreeGrafter"/>
</dbReference>
<proteinExistence type="predicted"/>
<evidence type="ECO:0000259" key="8">
    <source>
        <dbReference type="PROSITE" id="PS50023"/>
    </source>
</evidence>
<reference evidence="10" key="1">
    <citation type="submission" date="2020-06" db="EMBL/GenBank/DDBJ databases">
        <title>Draft genome of Bugula neritina, a colonial animal packing powerful symbionts and potential medicines.</title>
        <authorList>
            <person name="Rayko M."/>
        </authorList>
    </citation>
    <scope>NUCLEOTIDE SEQUENCE [LARGE SCALE GENOMIC DNA]</scope>
    <source>
        <strain evidence="10">Kwan_BN1</strain>
    </source>
</reference>
<protein>
    <recommendedName>
        <fullName evidence="12">PDLIM4</fullName>
    </recommendedName>
</protein>
<feature type="domain" description="LIM zinc-binding" evidence="8">
    <location>
        <begin position="383"/>
        <end position="442"/>
    </location>
</feature>
<dbReference type="GO" id="GO:0031941">
    <property type="term" value="C:filamentous actin"/>
    <property type="evidence" value="ECO:0007669"/>
    <property type="project" value="TreeGrafter"/>
</dbReference>
<dbReference type="InterPro" id="IPR006643">
    <property type="entry name" value="Zasp-like_motif"/>
</dbReference>
<name>A0A7J7IYN2_BUGNE</name>
<dbReference type="PROSITE" id="PS50023">
    <property type="entry name" value="LIM_DOMAIN_2"/>
    <property type="match status" value="1"/>
</dbReference>
<evidence type="ECO:0000256" key="2">
    <source>
        <dbReference type="ARBA" id="ARBA00022490"/>
    </source>
</evidence>
<dbReference type="PANTHER" id="PTHR24214:SF38">
    <property type="entry name" value="PDZ AND LIM DOMAIN PROTEIN ZASP-RELATED"/>
    <property type="match status" value="1"/>
</dbReference>
<dbReference type="InterPro" id="IPR050604">
    <property type="entry name" value="PDZ-LIM_domain"/>
</dbReference>
<dbReference type="InterPro" id="IPR031847">
    <property type="entry name" value="PDLI1-4/Zasp-like_mid"/>
</dbReference>
<dbReference type="GO" id="GO:0001725">
    <property type="term" value="C:stress fiber"/>
    <property type="evidence" value="ECO:0007669"/>
    <property type="project" value="TreeGrafter"/>
</dbReference>
<dbReference type="GO" id="GO:0061061">
    <property type="term" value="P:muscle structure development"/>
    <property type="evidence" value="ECO:0007669"/>
    <property type="project" value="TreeGrafter"/>
</dbReference>
<evidence type="ECO:0000256" key="6">
    <source>
        <dbReference type="PROSITE-ProRule" id="PRU00125"/>
    </source>
</evidence>
<dbReference type="GO" id="GO:0003779">
    <property type="term" value="F:actin binding"/>
    <property type="evidence" value="ECO:0007669"/>
    <property type="project" value="TreeGrafter"/>
</dbReference>
<organism evidence="10 11">
    <name type="scientific">Bugula neritina</name>
    <name type="common">Brown bryozoan</name>
    <name type="synonym">Sertularia neritina</name>
    <dbReference type="NCBI Taxonomy" id="10212"/>
    <lineage>
        <taxon>Eukaryota</taxon>
        <taxon>Metazoa</taxon>
        <taxon>Spiralia</taxon>
        <taxon>Lophotrochozoa</taxon>
        <taxon>Bryozoa</taxon>
        <taxon>Gymnolaemata</taxon>
        <taxon>Cheilostomatida</taxon>
        <taxon>Flustrina</taxon>
        <taxon>Buguloidea</taxon>
        <taxon>Bugulidae</taxon>
        <taxon>Bugula</taxon>
    </lineage>
</organism>
<feature type="region of interest" description="Disordered" evidence="7">
    <location>
        <begin position="208"/>
        <end position="230"/>
    </location>
</feature>
<dbReference type="InterPro" id="IPR001781">
    <property type="entry name" value="Znf_LIM"/>
</dbReference>
<dbReference type="InterPro" id="IPR036034">
    <property type="entry name" value="PDZ_sf"/>
</dbReference>
<comment type="subcellular location">
    <subcellularLocation>
        <location evidence="1">Cytoplasm</location>
    </subcellularLocation>
</comment>
<dbReference type="SUPFAM" id="SSF57716">
    <property type="entry name" value="Glucocorticoid receptor-like (DNA-binding domain)"/>
    <property type="match status" value="1"/>
</dbReference>
<dbReference type="GO" id="GO:0030036">
    <property type="term" value="P:actin cytoskeleton organization"/>
    <property type="evidence" value="ECO:0007669"/>
    <property type="project" value="TreeGrafter"/>
</dbReference>
<dbReference type="OrthoDB" id="1293114at2759"/>
<dbReference type="SMART" id="SM00132">
    <property type="entry name" value="LIM"/>
    <property type="match status" value="1"/>
</dbReference>
<evidence type="ECO:0000313" key="11">
    <source>
        <dbReference type="Proteomes" id="UP000593567"/>
    </source>
</evidence>
<dbReference type="FunFam" id="2.30.42.10:FF:000055">
    <property type="entry name" value="PDZ and LIM domain protein 3"/>
    <property type="match status" value="1"/>
</dbReference>
<comment type="caution">
    <text evidence="10">The sequence shown here is derived from an EMBL/GenBank/DDBJ whole genome shotgun (WGS) entry which is preliminary data.</text>
</comment>
<dbReference type="InterPro" id="IPR001478">
    <property type="entry name" value="PDZ"/>
</dbReference>
<dbReference type="AlphaFoldDB" id="A0A7J7IYN2"/>
<keyword evidence="3 6" id="KW-0479">Metal-binding</keyword>
<dbReference type="PROSITE" id="PS50106">
    <property type="entry name" value="PDZ"/>
    <property type="match status" value="1"/>
</dbReference>
<dbReference type="Pfam" id="PF15936">
    <property type="entry name" value="DUF4749"/>
    <property type="match status" value="1"/>
</dbReference>
<dbReference type="SUPFAM" id="SSF50156">
    <property type="entry name" value="PDZ domain-like"/>
    <property type="match status" value="1"/>
</dbReference>
<feature type="region of interest" description="Disordered" evidence="7">
    <location>
        <begin position="138"/>
        <end position="161"/>
    </location>
</feature>
<keyword evidence="11" id="KW-1185">Reference proteome</keyword>
<feature type="compositionally biased region" description="Low complexity" evidence="7">
    <location>
        <begin position="213"/>
        <end position="228"/>
    </location>
</feature>
<dbReference type="Gene3D" id="2.30.42.10">
    <property type="match status" value="1"/>
</dbReference>
<dbReference type="Proteomes" id="UP000593567">
    <property type="component" value="Unassembled WGS sequence"/>
</dbReference>
<gene>
    <name evidence="10" type="ORF">EB796_022667</name>
</gene>
<keyword evidence="4 6" id="KW-0862">Zinc</keyword>
<dbReference type="Pfam" id="PF00412">
    <property type="entry name" value="LIM"/>
    <property type="match status" value="1"/>
</dbReference>
<feature type="compositionally biased region" description="Polar residues" evidence="7">
    <location>
        <begin position="342"/>
        <end position="354"/>
    </location>
</feature>
<evidence type="ECO:0000256" key="5">
    <source>
        <dbReference type="ARBA" id="ARBA00023038"/>
    </source>
</evidence>
<evidence type="ECO:0008006" key="12">
    <source>
        <dbReference type="Google" id="ProtNLM"/>
    </source>
</evidence>
<dbReference type="SMART" id="SM00228">
    <property type="entry name" value="PDZ"/>
    <property type="match status" value="1"/>
</dbReference>
<evidence type="ECO:0000256" key="7">
    <source>
        <dbReference type="SAM" id="MobiDB-lite"/>
    </source>
</evidence>
<dbReference type="CDD" id="cd23068">
    <property type="entry name" value="PDZ_ZASP52-like"/>
    <property type="match status" value="1"/>
</dbReference>
<evidence type="ECO:0000256" key="4">
    <source>
        <dbReference type="ARBA" id="ARBA00022833"/>
    </source>
</evidence>
<dbReference type="GO" id="GO:0046872">
    <property type="term" value="F:metal ion binding"/>
    <property type="evidence" value="ECO:0007669"/>
    <property type="project" value="UniProtKB-KW"/>
</dbReference>
<sequence length="457" mass="49161">MANPGADMFRVNLSRPNSSVSWGFRLQGGADFSTPLSIQLVQPNSVAEQSGLQAGDGILQVNGLATETLDHESAKMEIIRAGNQIEFLVQRGAVSTWRPKVTPMSGLKPSELQTHALPGEAPPIQKTSLASNLQPMAHVGSSHNRSAKPFGAPGGSSVATESHISIRDSFPDSASHPDAHGRNQLQQEYLKECSGVVPDVDYNVLQSTRQHRPGSTSSTGSGPSSTSGVVHAQYNTPLGVYSNNNVNDSFQQQAGVMKNNFDNMSLHDDVAENHKSVINNNHIPGKPVVTLPPPTANTEKAKSPVQLALEQADNSEENLLRGGSSQSKSFKILEQELHAEGDNSNGINASSNGTRVLPPGVKSVQAPKTNMKMTGPRYKQPTTKCYICGNFITGVFVRVKDFCLHSDCLRCAQCNRNLKSIGYIWVQDKIYCVQHARELTRPPGGGYTAYVIDAPDA</sequence>
<dbReference type="GO" id="GO:0007507">
    <property type="term" value="P:heart development"/>
    <property type="evidence" value="ECO:0007669"/>
    <property type="project" value="TreeGrafter"/>
</dbReference>
<dbReference type="GO" id="GO:0005912">
    <property type="term" value="C:adherens junction"/>
    <property type="evidence" value="ECO:0007669"/>
    <property type="project" value="TreeGrafter"/>
</dbReference>
<dbReference type="GO" id="GO:0030018">
    <property type="term" value="C:Z disc"/>
    <property type="evidence" value="ECO:0007669"/>
    <property type="project" value="TreeGrafter"/>
</dbReference>
<dbReference type="PANTHER" id="PTHR24214">
    <property type="entry name" value="PDZ AND LIM DOMAIN PROTEIN ZASP"/>
    <property type="match status" value="1"/>
</dbReference>